<evidence type="ECO:0000256" key="1">
    <source>
        <dbReference type="SAM" id="MobiDB-lite"/>
    </source>
</evidence>
<comment type="caution">
    <text evidence="2">The sequence shown here is derived from an EMBL/GenBank/DDBJ whole genome shotgun (WGS) entry which is preliminary data.</text>
</comment>
<accession>A0ABQ7EFI1</accession>
<dbReference type="EMBL" id="QGKV02000299">
    <property type="protein sequence ID" value="KAF3595552.1"/>
    <property type="molecule type" value="Genomic_DNA"/>
</dbReference>
<name>A0ABQ7EFI1_BRACR</name>
<reference evidence="2 3" key="1">
    <citation type="journal article" date="2020" name="BMC Genomics">
        <title>Intraspecific diversification of the crop wild relative Brassica cretica Lam. using demographic model selection.</title>
        <authorList>
            <person name="Kioukis A."/>
            <person name="Michalopoulou V.A."/>
            <person name="Briers L."/>
            <person name="Pirintsos S."/>
            <person name="Studholme D.J."/>
            <person name="Pavlidis P."/>
            <person name="Sarris P.F."/>
        </authorList>
    </citation>
    <scope>NUCLEOTIDE SEQUENCE [LARGE SCALE GENOMIC DNA]</scope>
    <source>
        <strain evidence="3">cv. PFS-1207/04</strain>
    </source>
</reference>
<dbReference type="Proteomes" id="UP000266723">
    <property type="component" value="Unassembled WGS sequence"/>
</dbReference>
<proteinExistence type="predicted"/>
<keyword evidence="3" id="KW-1185">Reference proteome</keyword>
<gene>
    <name evidence="2" type="ORF">DY000_02022601</name>
</gene>
<protein>
    <submittedName>
        <fullName evidence="2">Uncharacterized protein</fullName>
    </submittedName>
</protein>
<evidence type="ECO:0000313" key="2">
    <source>
        <dbReference type="EMBL" id="KAF3595552.1"/>
    </source>
</evidence>
<sequence>MGEVTLARVVLTHGRGDLGAGRPHPWARGEVTSVETVLAYDRDLIQTDPLLDIPRFAQGRAPRSPRPWARTTSTTVTSPMGEDDHHQGHLAHERGRPAPRSPRPWARTTITKVTSPMGEDDQHHGHLAHGRGRSAPGSPRPRARTIQSWPVRLVSTLLSSV</sequence>
<feature type="region of interest" description="Disordered" evidence="1">
    <location>
        <begin position="57"/>
        <end position="145"/>
    </location>
</feature>
<evidence type="ECO:0000313" key="3">
    <source>
        <dbReference type="Proteomes" id="UP000266723"/>
    </source>
</evidence>
<organism evidence="2 3">
    <name type="scientific">Brassica cretica</name>
    <name type="common">Mustard</name>
    <dbReference type="NCBI Taxonomy" id="69181"/>
    <lineage>
        <taxon>Eukaryota</taxon>
        <taxon>Viridiplantae</taxon>
        <taxon>Streptophyta</taxon>
        <taxon>Embryophyta</taxon>
        <taxon>Tracheophyta</taxon>
        <taxon>Spermatophyta</taxon>
        <taxon>Magnoliopsida</taxon>
        <taxon>eudicotyledons</taxon>
        <taxon>Gunneridae</taxon>
        <taxon>Pentapetalae</taxon>
        <taxon>rosids</taxon>
        <taxon>malvids</taxon>
        <taxon>Brassicales</taxon>
        <taxon>Brassicaceae</taxon>
        <taxon>Brassiceae</taxon>
        <taxon>Brassica</taxon>
    </lineage>
</organism>
<feature type="compositionally biased region" description="Basic and acidic residues" evidence="1">
    <location>
        <begin position="82"/>
        <end position="96"/>
    </location>
</feature>